<dbReference type="SUPFAM" id="SSF55347">
    <property type="entry name" value="Glyceraldehyde-3-phosphate dehydrogenase-like, C-terminal domain"/>
    <property type="match status" value="1"/>
</dbReference>
<evidence type="ECO:0000259" key="1">
    <source>
        <dbReference type="Pfam" id="PF01408"/>
    </source>
</evidence>
<dbReference type="InterPro" id="IPR000683">
    <property type="entry name" value="Gfo/Idh/MocA-like_OxRdtase_N"/>
</dbReference>
<organism evidence="3 4">
    <name type="scientific">Blautia producta</name>
    <dbReference type="NCBI Taxonomy" id="33035"/>
    <lineage>
        <taxon>Bacteria</taxon>
        <taxon>Bacillati</taxon>
        <taxon>Bacillota</taxon>
        <taxon>Clostridia</taxon>
        <taxon>Lachnospirales</taxon>
        <taxon>Lachnospiraceae</taxon>
        <taxon>Blautia</taxon>
    </lineage>
</organism>
<dbReference type="RefSeq" id="WP_130180740.1">
    <property type="nucleotide sequence ID" value="NZ_CP035945.1"/>
</dbReference>
<keyword evidence="3" id="KW-0560">Oxidoreductase</keyword>
<dbReference type="Proteomes" id="UP000289794">
    <property type="component" value="Chromosome"/>
</dbReference>
<dbReference type="PANTHER" id="PTHR43377:SF1">
    <property type="entry name" value="BILIVERDIN REDUCTASE A"/>
    <property type="match status" value="1"/>
</dbReference>
<feature type="domain" description="GFO/IDH/MocA-like oxidoreductase" evidence="2">
    <location>
        <begin position="131"/>
        <end position="262"/>
    </location>
</feature>
<dbReference type="KEGG" id="bpro:PMF13cell1_02196"/>
<evidence type="ECO:0000259" key="2">
    <source>
        <dbReference type="Pfam" id="PF22725"/>
    </source>
</evidence>
<accession>A0A4P6LWZ8</accession>
<dbReference type="Gene3D" id="3.40.50.720">
    <property type="entry name" value="NAD(P)-binding Rossmann-like Domain"/>
    <property type="match status" value="1"/>
</dbReference>
<proteinExistence type="predicted"/>
<evidence type="ECO:0000313" key="3">
    <source>
        <dbReference type="EMBL" id="QBE96649.1"/>
    </source>
</evidence>
<dbReference type="AlphaFoldDB" id="A0A4P6LWZ8"/>
<sequence length="351" mass="38927">MTKVAIAGCGSITKFRHAPEYGKNPLADIAGFYDPVECRAEEMASQYGGKVYRTYEELLEDSSVEAVSVCSANRFHASMTIAALRAEKHVLCEKPMAVSEEEAVAMIKTAEETGKFLMIGHNQRLNETHIRAKQLLRGSNLGKILSFRTVFSHKGPESWSADKSRKTWFFDKSTAMLGAMCDLGIHKADLLRWLIDDEFVRAGAFLRSRNKKDENGNLIQLDDNGFCILESAGGVVGSLVASWTNYGKEENGTVLYCENGRMRIYDDPTYSIIIDRKNGESEYYKAGAMQTNDNQTDSGVIRLFLECIDFGKKPEIDGYEGLAALRIILACLESSQSGKIAEIPPLKKGVE</sequence>
<dbReference type="Pfam" id="PF22725">
    <property type="entry name" value="GFO_IDH_MocA_C3"/>
    <property type="match status" value="1"/>
</dbReference>
<dbReference type="PANTHER" id="PTHR43377">
    <property type="entry name" value="BILIVERDIN REDUCTASE A"/>
    <property type="match status" value="1"/>
</dbReference>
<name>A0A4P6LWZ8_9FIRM</name>
<dbReference type="InterPro" id="IPR055170">
    <property type="entry name" value="GFO_IDH_MocA-like_dom"/>
</dbReference>
<dbReference type="GO" id="GO:0033712">
    <property type="term" value="F:1,5-anhydro-D-fructose reductase (1,5-anhydro-D-mannitol-forming) activity"/>
    <property type="evidence" value="ECO:0007669"/>
    <property type="project" value="UniProtKB-EC"/>
</dbReference>
<dbReference type="Pfam" id="PF01408">
    <property type="entry name" value="GFO_IDH_MocA"/>
    <property type="match status" value="1"/>
</dbReference>
<dbReference type="SUPFAM" id="SSF51735">
    <property type="entry name" value="NAD(P)-binding Rossmann-fold domains"/>
    <property type="match status" value="1"/>
</dbReference>
<gene>
    <name evidence="3" type="primary">afr_3</name>
    <name evidence="3" type="ORF">PMF13cell1_02196</name>
</gene>
<reference evidence="3 4" key="1">
    <citation type="submission" date="2019-01" db="EMBL/GenBank/DDBJ databases">
        <title>PMF-metabolizing Aryl O-demethylase.</title>
        <authorList>
            <person name="Kim M."/>
        </authorList>
    </citation>
    <scope>NUCLEOTIDE SEQUENCE [LARGE SCALE GENOMIC DNA]</scope>
    <source>
        <strain evidence="3 4">PMF1</strain>
    </source>
</reference>
<evidence type="ECO:0000313" key="4">
    <source>
        <dbReference type="Proteomes" id="UP000289794"/>
    </source>
</evidence>
<dbReference type="EMBL" id="CP035945">
    <property type="protein sequence ID" value="QBE96649.1"/>
    <property type="molecule type" value="Genomic_DNA"/>
</dbReference>
<dbReference type="InterPro" id="IPR051450">
    <property type="entry name" value="Gfo/Idh/MocA_Oxidoreductases"/>
</dbReference>
<dbReference type="EC" id="1.1.1.292" evidence="3"/>
<dbReference type="InterPro" id="IPR036291">
    <property type="entry name" value="NAD(P)-bd_dom_sf"/>
</dbReference>
<dbReference type="GO" id="GO:0000166">
    <property type="term" value="F:nucleotide binding"/>
    <property type="evidence" value="ECO:0007669"/>
    <property type="project" value="InterPro"/>
</dbReference>
<feature type="domain" description="Gfo/Idh/MocA-like oxidoreductase N-terminal" evidence="1">
    <location>
        <begin position="3"/>
        <end position="121"/>
    </location>
</feature>
<protein>
    <submittedName>
        <fullName evidence="3">1,5-anhydro-D-fructose reductase</fullName>
        <ecNumber evidence="3">1.1.1.292</ecNumber>
    </submittedName>
</protein>
<dbReference type="Gene3D" id="3.30.360.10">
    <property type="entry name" value="Dihydrodipicolinate Reductase, domain 2"/>
    <property type="match status" value="1"/>
</dbReference>